<protein>
    <submittedName>
        <fullName evidence="2">Uncharacterized protein</fullName>
    </submittedName>
</protein>
<evidence type="ECO:0000313" key="2">
    <source>
        <dbReference type="EMBL" id="KIE10009.1"/>
    </source>
</evidence>
<dbReference type="Proteomes" id="UP000029738">
    <property type="component" value="Unassembled WGS sequence"/>
</dbReference>
<dbReference type="OrthoDB" id="9818857at2"/>
<keyword evidence="3" id="KW-1185">Reference proteome</keyword>
<organism evidence="2">
    <name type="scientific">Tolypothrix bouteillei VB521301</name>
    <dbReference type="NCBI Taxonomy" id="1479485"/>
    <lineage>
        <taxon>Bacteria</taxon>
        <taxon>Bacillati</taxon>
        <taxon>Cyanobacteriota</taxon>
        <taxon>Cyanophyceae</taxon>
        <taxon>Nostocales</taxon>
        <taxon>Tolypothrichaceae</taxon>
        <taxon>Tolypothrix</taxon>
    </lineage>
</organism>
<name>A0A0C1QX27_9CYAN</name>
<comment type="caution">
    <text evidence="2">The sequence shown here is derived from an EMBL/GenBank/DDBJ whole genome shotgun (WGS) entry which is preliminary data.</text>
</comment>
<gene>
    <name evidence="2" type="ORF">DA73_0215180</name>
    <name evidence="1" type="ORF">DA73_0400010835</name>
</gene>
<dbReference type="EMBL" id="JHEG02000048">
    <property type="protein sequence ID" value="KIE10009.1"/>
    <property type="molecule type" value="Genomic_DNA"/>
</dbReference>
<reference evidence="1" key="2">
    <citation type="submission" date="2019-11" db="EMBL/GenBank/DDBJ databases">
        <title>Improved Assembly of Tolypothrix boutellei genome.</title>
        <authorList>
            <person name="Sarangi A.N."/>
            <person name="Mukherjee M."/>
            <person name="Ghosh S."/>
            <person name="Singh D."/>
            <person name="Das A."/>
            <person name="Kant S."/>
            <person name="Prusty A."/>
            <person name="Tripathy S."/>
        </authorList>
    </citation>
    <scope>NUCLEOTIDE SEQUENCE</scope>
    <source>
        <strain evidence="1">VB521301</strain>
    </source>
</reference>
<reference evidence="2" key="1">
    <citation type="journal article" date="2015" name="Genome Announc.">
        <title>Draft Genome Sequence of Tolypothrix boutellei Strain VB521301.</title>
        <authorList>
            <person name="Chandrababunaidu M.M."/>
            <person name="Singh D."/>
            <person name="Sen D."/>
            <person name="Bhan S."/>
            <person name="Das S."/>
            <person name="Gupta A."/>
            <person name="Adhikary S.P."/>
            <person name="Tripathy S."/>
        </authorList>
    </citation>
    <scope>NUCLEOTIDE SEQUENCE</scope>
    <source>
        <strain evidence="2">VB521301</strain>
    </source>
</reference>
<sequence length="254" mass="28765">MKIYHLKTFQDYENHIINTLSPKGFLFITNSTTERDKILIKQLVNEETPNNLGAWFSHAIATLHCPQETLSLAQVFPENGNTCPVLSEAEIMCFFQQLQANFSLSAIKFNNTWLSYISWLNCDLLTADELILKVQQFVAAAQTLKYIAERQTTSWLGINHSNEEYLIFSSLCLVFNDPGHFKAISPVVESIKFGNNSLPEFLLSGLKFLLTNIYKGSLFFDKVVYSSFDNHIASSQFIRGAGHFGCSLDELVLK</sequence>
<proteinExistence type="predicted"/>
<dbReference type="RefSeq" id="WP_038081847.1">
    <property type="nucleotide sequence ID" value="NZ_JHEG04000001.1"/>
</dbReference>
<dbReference type="AlphaFoldDB" id="A0A0C1QX27"/>
<evidence type="ECO:0000313" key="3">
    <source>
        <dbReference type="Proteomes" id="UP000029738"/>
    </source>
</evidence>
<evidence type="ECO:0000313" key="1">
    <source>
        <dbReference type="EMBL" id="KAF3885910.1"/>
    </source>
</evidence>
<dbReference type="EMBL" id="JHEG04000001">
    <property type="protein sequence ID" value="KAF3885910.1"/>
    <property type="molecule type" value="Genomic_DNA"/>
</dbReference>
<accession>A0A0C1QX27</accession>